<reference evidence="1" key="1">
    <citation type="submission" date="2020-03" db="EMBL/GenBank/DDBJ databases">
        <title>The deep terrestrial virosphere.</title>
        <authorList>
            <person name="Holmfeldt K."/>
            <person name="Nilsson E."/>
            <person name="Simone D."/>
            <person name="Lopez-Fernandez M."/>
            <person name="Wu X."/>
            <person name="de Brujin I."/>
            <person name="Lundin D."/>
            <person name="Andersson A."/>
            <person name="Bertilsson S."/>
            <person name="Dopson M."/>
        </authorList>
    </citation>
    <scope>NUCLEOTIDE SEQUENCE</scope>
    <source>
        <strain evidence="1">MM171B01367</strain>
    </source>
</reference>
<dbReference type="AlphaFoldDB" id="A0A6M3M3P9"/>
<proteinExistence type="predicted"/>
<name>A0A6M3M3P9_9ZZZZ</name>
<sequence>MPEQTWYGTPVKVLSKVDNFWLVVEFQEKCSHFRRGQKVCISRHNILPERTPIHVIRSFSDGG</sequence>
<evidence type="ECO:0000313" key="1">
    <source>
        <dbReference type="EMBL" id="QJB02317.1"/>
    </source>
</evidence>
<accession>A0A6M3M3P9</accession>
<dbReference type="EMBL" id="MT143774">
    <property type="protein sequence ID" value="QJB02317.1"/>
    <property type="molecule type" value="Genomic_DNA"/>
</dbReference>
<protein>
    <submittedName>
        <fullName evidence="1">Uncharacterized protein</fullName>
    </submittedName>
</protein>
<gene>
    <name evidence="1" type="ORF">MM171B01367_0011</name>
</gene>
<organism evidence="1">
    <name type="scientific">viral metagenome</name>
    <dbReference type="NCBI Taxonomy" id="1070528"/>
    <lineage>
        <taxon>unclassified sequences</taxon>
        <taxon>metagenomes</taxon>
        <taxon>organismal metagenomes</taxon>
    </lineage>
</organism>